<dbReference type="InterPro" id="IPR016024">
    <property type="entry name" value="ARM-type_fold"/>
</dbReference>
<comment type="caution">
    <text evidence="1">The sequence shown here is derived from an EMBL/GenBank/DDBJ whole genome shotgun (WGS) entry which is preliminary data.</text>
</comment>
<organism evidence="1 2">
    <name type="scientific">Archangium gephyra</name>
    <dbReference type="NCBI Taxonomy" id="48"/>
    <lineage>
        <taxon>Bacteria</taxon>
        <taxon>Pseudomonadati</taxon>
        <taxon>Myxococcota</taxon>
        <taxon>Myxococcia</taxon>
        <taxon>Myxococcales</taxon>
        <taxon>Cystobacterineae</taxon>
        <taxon>Archangiaceae</taxon>
        <taxon>Archangium</taxon>
    </lineage>
</organism>
<gene>
    <name evidence="1" type="ORF">ATI61_103550</name>
</gene>
<dbReference type="RefSeq" id="WP_047856314.1">
    <property type="nucleotide sequence ID" value="NZ_CP011509.1"/>
</dbReference>
<dbReference type="Proteomes" id="UP000256345">
    <property type="component" value="Unassembled WGS sequence"/>
</dbReference>
<dbReference type="EMBL" id="QUMU01000003">
    <property type="protein sequence ID" value="REG34643.1"/>
    <property type="molecule type" value="Genomic_DNA"/>
</dbReference>
<name>A0ABX9K7M6_9BACT</name>
<proteinExistence type="predicted"/>
<dbReference type="Gene3D" id="1.25.10.10">
    <property type="entry name" value="Leucine-rich Repeat Variant"/>
    <property type="match status" value="1"/>
</dbReference>
<protein>
    <recommendedName>
        <fullName evidence="3">HEAT repeat protein</fullName>
    </recommendedName>
</protein>
<sequence>MAREPDIEQRKETLVTVFHSGDEAQVRALVAQWGVEPRKLRALLEAMLEDADALVRQTAAFALGELGGASNAKRLKRQLALEEARGDYDGESVATVITQALGRLEDAGARASLVRRLHRLVAGPRPEHSEVSTVARALWRRRHPELIPIVHQALQRLEPAASRSLHGLLALLEKSPEELRAWVLEPSVPLEHKTAVLTLLEEDIPDGLLAVLPAFISSAHALVETAVGRKGTASYHCDRLFTLVLLHRERLLSALPSESRSELRALARRLVAALSPNCSLGAAVVLQHVGQREDIPLLEANRPAEPILAKVFDEAAQALRQLPPD</sequence>
<evidence type="ECO:0008006" key="3">
    <source>
        <dbReference type="Google" id="ProtNLM"/>
    </source>
</evidence>
<reference evidence="1 2" key="1">
    <citation type="submission" date="2018-08" db="EMBL/GenBank/DDBJ databases">
        <title>Genomic Encyclopedia of Archaeal and Bacterial Type Strains, Phase II (KMG-II): from individual species to whole genera.</title>
        <authorList>
            <person name="Goeker M."/>
        </authorList>
    </citation>
    <scope>NUCLEOTIDE SEQUENCE [LARGE SCALE GENOMIC DNA]</scope>
    <source>
        <strain evidence="1 2">DSM 2261</strain>
    </source>
</reference>
<dbReference type="SUPFAM" id="SSF48371">
    <property type="entry name" value="ARM repeat"/>
    <property type="match status" value="1"/>
</dbReference>
<accession>A0ABX9K7M6</accession>
<evidence type="ECO:0000313" key="2">
    <source>
        <dbReference type="Proteomes" id="UP000256345"/>
    </source>
</evidence>
<evidence type="ECO:0000313" key="1">
    <source>
        <dbReference type="EMBL" id="REG34643.1"/>
    </source>
</evidence>
<dbReference type="InterPro" id="IPR011989">
    <property type="entry name" value="ARM-like"/>
</dbReference>
<keyword evidence="2" id="KW-1185">Reference proteome</keyword>